<gene>
    <name evidence="1" type="ORF">NEIMUCOT_04059</name>
</gene>
<organism evidence="1 2">
    <name type="scientific">Neisseria mucosa (strain ATCC 25996 / DSM 4631 / NCTC 10774 / M26)</name>
    <dbReference type="NCBI Taxonomy" id="546266"/>
    <lineage>
        <taxon>Bacteria</taxon>
        <taxon>Pseudomonadati</taxon>
        <taxon>Pseudomonadota</taxon>
        <taxon>Betaproteobacteria</taxon>
        <taxon>Neisseriales</taxon>
        <taxon>Neisseriaceae</taxon>
        <taxon>Neisseria</taxon>
    </lineage>
</organism>
<reference evidence="1 2" key="1">
    <citation type="submission" date="2009-10" db="EMBL/GenBank/DDBJ databases">
        <authorList>
            <person name="Weinstock G."/>
            <person name="Sodergren E."/>
            <person name="Clifton S."/>
            <person name="Fulton L."/>
            <person name="Fulton B."/>
            <person name="Courtney L."/>
            <person name="Fronick C."/>
            <person name="Harrison M."/>
            <person name="Strong C."/>
            <person name="Farmer C."/>
            <person name="Delahaunty K."/>
            <person name="Markovic C."/>
            <person name="Hall O."/>
            <person name="Minx P."/>
            <person name="Tomlinson C."/>
            <person name="Mitreva M."/>
            <person name="Nelson J."/>
            <person name="Hou S."/>
            <person name="Wollam A."/>
            <person name="Pepin K.H."/>
            <person name="Johnson M."/>
            <person name="Bhonagiri V."/>
            <person name="Nash W.E."/>
            <person name="Warren W."/>
            <person name="Chinwalla A."/>
            <person name="Mardis E.R."/>
            <person name="Wilson R.K."/>
        </authorList>
    </citation>
    <scope>NUCLEOTIDE SEQUENCE [LARGE SCALE GENOMIC DNA]</scope>
    <source>
        <strain evidence="2">ATCC 25996 / DSM 4631 / NCTC 10774 / M26</strain>
    </source>
</reference>
<dbReference type="Proteomes" id="UP000003344">
    <property type="component" value="Unassembled WGS sequence"/>
</dbReference>
<comment type="caution">
    <text evidence="1">The sequence shown here is derived from an EMBL/GenBank/DDBJ whole genome shotgun (WGS) entry which is preliminary data.</text>
</comment>
<dbReference type="AlphaFoldDB" id="D2ZTX1"/>
<accession>D2ZTX1</accession>
<evidence type="ECO:0000313" key="2">
    <source>
        <dbReference type="Proteomes" id="UP000003344"/>
    </source>
</evidence>
<proteinExistence type="predicted"/>
<dbReference type="EMBL" id="ACDX02000002">
    <property type="protein sequence ID" value="EFC89641.1"/>
    <property type="molecule type" value="Genomic_DNA"/>
</dbReference>
<dbReference type="STRING" id="546266.NEIMUCOT_04059"/>
<name>D2ZTX1_NEIM2</name>
<protein>
    <submittedName>
        <fullName evidence="1">Uncharacterized protein</fullName>
    </submittedName>
</protein>
<sequence length="45" mass="5345">MQTSSESFSDDVLFCSKRHPSEIKPILNIADENLKYPFRYCHRIQ</sequence>
<evidence type="ECO:0000313" key="1">
    <source>
        <dbReference type="EMBL" id="EFC89641.1"/>
    </source>
</evidence>